<proteinExistence type="predicted"/>
<organism evidence="2 3">
    <name type="scientific">Rosistilla carotiformis</name>
    <dbReference type="NCBI Taxonomy" id="2528017"/>
    <lineage>
        <taxon>Bacteria</taxon>
        <taxon>Pseudomonadati</taxon>
        <taxon>Planctomycetota</taxon>
        <taxon>Planctomycetia</taxon>
        <taxon>Pirellulales</taxon>
        <taxon>Pirellulaceae</taxon>
        <taxon>Rosistilla</taxon>
    </lineage>
</organism>
<feature type="transmembrane region" description="Helical" evidence="1">
    <location>
        <begin position="26"/>
        <end position="47"/>
    </location>
</feature>
<keyword evidence="1" id="KW-0472">Membrane</keyword>
<keyword evidence="1" id="KW-0812">Transmembrane</keyword>
<sequence>MRRCIFCRCDGVENLRPHRATHMLRWALPSLGLCMIPKCPLCVSAYLFGATGIALPLPLASGLQTGAMALCIGTLTVLACTAICRRAQVNKNVNDPAEDRIA</sequence>
<dbReference type="AlphaFoldDB" id="A0A518JTS7"/>
<evidence type="ECO:0000313" key="2">
    <source>
        <dbReference type="EMBL" id="QDV68950.1"/>
    </source>
</evidence>
<dbReference type="EMBL" id="CP036348">
    <property type="protein sequence ID" value="QDV68950.1"/>
    <property type="molecule type" value="Genomic_DNA"/>
</dbReference>
<name>A0A518JTS7_9BACT</name>
<accession>A0A518JTS7</accession>
<dbReference type="KEGG" id="rcf:Poly24_26630"/>
<dbReference type="Proteomes" id="UP000315082">
    <property type="component" value="Chromosome"/>
</dbReference>
<gene>
    <name evidence="2" type="ORF">Poly24_26630</name>
</gene>
<evidence type="ECO:0000256" key="1">
    <source>
        <dbReference type="SAM" id="Phobius"/>
    </source>
</evidence>
<reference evidence="2 3" key="1">
    <citation type="submission" date="2019-02" db="EMBL/GenBank/DDBJ databases">
        <title>Deep-cultivation of Planctomycetes and their phenomic and genomic characterization uncovers novel biology.</title>
        <authorList>
            <person name="Wiegand S."/>
            <person name="Jogler M."/>
            <person name="Boedeker C."/>
            <person name="Pinto D."/>
            <person name="Vollmers J."/>
            <person name="Rivas-Marin E."/>
            <person name="Kohn T."/>
            <person name="Peeters S.H."/>
            <person name="Heuer A."/>
            <person name="Rast P."/>
            <person name="Oberbeckmann S."/>
            <person name="Bunk B."/>
            <person name="Jeske O."/>
            <person name="Meyerdierks A."/>
            <person name="Storesund J.E."/>
            <person name="Kallscheuer N."/>
            <person name="Luecker S."/>
            <person name="Lage O.M."/>
            <person name="Pohl T."/>
            <person name="Merkel B.J."/>
            <person name="Hornburger P."/>
            <person name="Mueller R.-W."/>
            <person name="Bruemmer F."/>
            <person name="Labrenz M."/>
            <person name="Spormann A.M."/>
            <person name="Op den Camp H."/>
            <person name="Overmann J."/>
            <person name="Amann R."/>
            <person name="Jetten M.S.M."/>
            <person name="Mascher T."/>
            <person name="Medema M.H."/>
            <person name="Devos D.P."/>
            <person name="Kaster A.-K."/>
            <person name="Ovreas L."/>
            <person name="Rohde M."/>
            <person name="Galperin M.Y."/>
            <person name="Jogler C."/>
        </authorList>
    </citation>
    <scope>NUCLEOTIDE SEQUENCE [LARGE SCALE GENOMIC DNA]</scope>
    <source>
        <strain evidence="2 3">Poly24</strain>
    </source>
</reference>
<feature type="transmembrane region" description="Helical" evidence="1">
    <location>
        <begin position="67"/>
        <end position="84"/>
    </location>
</feature>
<evidence type="ECO:0000313" key="3">
    <source>
        <dbReference type="Proteomes" id="UP000315082"/>
    </source>
</evidence>
<keyword evidence="3" id="KW-1185">Reference proteome</keyword>
<keyword evidence="1" id="KW-1133">Transmembrane helix</keyword>
<protein>
    <submittedName>
        <fullName evidence="2">Uncharacterized protein</fullName>
    </submittedName>
</protein>